<dbReference type="PANTHER" id="PTHR10367">
    <property type="entry name" value="MRNA-CAPPING ENZYME"/>
    <property type="match status" value="1"/>
</dbReference>
<feature type="domain" description="Tyrosine specific protein phosphatases" evidence="18">
    <location>
        <begin position="110"/>
        <end position="177"/>
    </location>
</feature>
<keyword evidence="2 12" id="KW-0507">mRNA processing</keyword>
<dbReference type="Gene3D" id="3.90.190.10">
    <property type="entry name" value="Protein tyrosine phosphatase superfamily"/>
    <property type="match status" value="1"/>
</dbReference>
<organism evidence="19 20">
    <name type="scientific">Bemisia tabaci</name>
    <name type="common">Sweetpotato whitefly</name>
    <name type="synonym">Aleurodes tabaci</name>
    <dbReference type="NCBI Taxonomy" id="7038"/>
    <lineage>
        <taxon>Eukaryota</taxon>
        <taxon>Metazoa</taxon>
        <taxon>Ecdysozoa</taxon>
        <taxon>Arthropoda</taxon>
        <taxon>Hexapoda</taxon>
        <taxon>Insecta</taxon>
        <taxon>Pterygota</taxon>
        <taxon>Neoptera</taxon>
        <taxon>Paraneoptera</taxon>
        <taxon>Hemiptera</taxon>
        <taxon>Sternorrhyncha</taxon>
        <taxon>Aleyrodoidea</taxon>
        <taxon>Aleyrodidae</taxon>
        <taxon>Aleyrodinae</taxon>
        <taxon>Bemisia</taxon>
    </lineage>
</organism>
<dbReference type="InterPro" id="IPR020422">
    <property type="entry name" value="TYR_PHOSPHATASE_DUAL_dom"/>
</dbReference>
<evidence type="ECO:0000256" key="2">
    <source>
        <dbReference type="ARBA" id="ARBA00022664"/>
    </source>
</evidence>
<dbReference type="Gene3D" id="2.40.50.140">
    <property type="entry name" value="Nucleic acid-binding proteins"/>
    <property type="match status" value="1"/>
</dbReference>
<feature type="domain" description="Tyrosine-protein phosphatase" evidence="17">
    <location>
        <begin position="37"/>
        <end position="189"/>
    </location>
</feature>
<dbReference type="CDD" id="cd07895">
    <property type="entry name" value="Adenylation_mRNA_capping"/>
    <property type="match status" value="1"/>
</dbReference>
<dbReference type="FunFam" id="3.30.470.30:FF:000040">
    <property type="entry name" value="mRNA-capping enzyme"/>
    <property type="match status" value="1"/>
</dbReference>
<comment type="similarity">
    <text evidence="12">In the N-terminal section; belongs to the non-receptor class of the protein-tyrosine phosphatase family.</text>
</comment>
<dbReference type="Proteomes" id="UP001152759">
    <property type="component" value="Chromosome 5"/>
</dbReference>
<dbReference type="PROSITE" id="PS50054">
    <property type="entry name" value="TYR_PHOSPHATASE_DUAL"/>
    <property type="match status" value="1"/>
</dbReference>
<keyword evidence="10 12" id="KW-0539">Nucleus</keyword>
<feature type="binding site" evidence="15">
    <location>
        <position position="252"/>
    </location>
    <ligand>
        <name>GTP</name>
        <dbReference type="ChEBI" id="CHEBI:37565"/>
    </ligand>
</feature>
<dbReference type="EC" id="3.6.1.74" evidence="12"/>
<keyword evidence="4 12" id="KW-0548">Nucleotidyltransferase</keyword>
<dbReference type="Pfam" id="PF01331">
    <property type="entry name" value="mRNA_cap_enzyme"/>
    <property type="match status" value="1"/>
</dbReference>
<dbReference type="PANTHER" id="PTHR10367:SF17">
    <property type="entry name" value="MRNA-CAPPING ENZYME"/>
    <property type="match status" value="1"/>
</dbReference>
<evidence type="ECO:0000256" key="16">
    <source>
        <dbReference type="SAM" id="MobiDB-lite"/>
    </source>
</evidence>
<evidence type="ECO:0000313" key="19">
    <source>
        <dbReference type="EMBL" id="CAH0390228.1"/>
    </source>
</evidence>
<dbReference type="FunFam" id="2.40.50.140:FF:000291">
    <property type="entry name" value="mRNA-capping enzyme"/>
    <property type="match status" value="1"/>
</dbReference>
<dbReference type="CDD" id="cd17664">
    <property type="entry name" value="Mce1_N"/>
    <property type="match status" value="1"/>
</dbReference>
<dbReference type="PROSITE" id="PS50056">
    <property type="entry name" value="TYR_PHOSPHATASE_2"/>
    <property type="match status" value="1"/>
</dbReference>
<keyword evidence="6 12" id="KW-0378">Hydrolase</keyword>
<evidence type="ECO:0000256" key="12">
    <source>
        <dbReference type="PIRNR" id="PIRNR036958"/>
    </source>
</evidence>
<dbReference type="PROSITE" id="PS00383">
    <property type="entry name" value="TYR_PHOSPHATASE_1"/>
    <property type="match status" value="1"/>
</dbReference>
<dbReference type="Gene3D" id="3.30.470.30">
    <property type="entry name" value="DNA ligase/mRNA capping enzyme"/>
    <property type="match status" value="1"/>
</dbReference>
<dbReference type="InterPro" id="IPR012340">
    <property type="entry name" value="NA-bd_OB-fold"/>
</dbReference>
<dbReference type="EMBL" id="OU963866">
    <property type="protein sequence ID" value="CAH0390228.1"/>
    <property type="molecule type" value="Genomic_DNA"/>
</dbReference>
<evidence type="ECO:0000256" key="13">
    <source>
        <dbReference type="PIRSR" id="PIRSR036958-1"/>
    </source>
</evidence>
<protein>
    <recommendedName>
        <fullName evidence="12">mRNA-capping enzyme</fullName>
    </recommendedName>
    <domain>
        <recommendedName>
            <fullName evidence="12">mRNA 5'-triphosphate monophosphatase</fullName>
            <ecNumber evidence="12">3.6.1.74</ecNumber>
        </recommendedName>
        <alternativeName>
            <fullName evidence="12">mRNA 5'-phosphatase</fullName>
        </alternativeName>
    </domain>
    <domain>
        <recommendedName>
            <fullName evidence="12">mRNA guanylyltransferase</fullName>
            <ecNumber evidence="12">2.7.7.50</ecNumber>
        </recommendedName>
        <alternativeName>
            <fullName evidence="12">GTP--RNA guanylyltransferase</fullName>
            <shortName evidence="12">GTase</shortName>
        </alternativeName>
    </domain>
</protein>
<evidence type="ECO:0000256" key="10">
    <source>
        <dbReference type="ARBA" id="ARBA00023242"/>
    </source>
</evidence>
<feature type="active site" description="Phosphocysteine intermediate" evidence="13">
    <location>
        <position position="132"/>
    </location>
</feature>
<evidence type="ECO:0000256" key="6">
    <source>
        <dbReference type="ARBA" id="ARBA00022801"/>
    </source>
</evidence>
<dbReference type="GO" id="GO:0004651">
    <property type="term" value="F:polynucleotide 5'-phosphatase activity"/>
    <property type="evidence" value="ECO:0007669"/>
    <property type="project" value="UniProtKB-UniRule"/>
</dbReference>
<evidence type="ECO:0000256" key="4">
    <source>
        <dbReference type="ARBA" id="ARBA00022695"/>
    </source>
</evidence>
<dbReference type="InterPro" id="IPR001339">
    <property type="entry name" value="mRNA_cap_enzyme_adenylation"/>
</dbReference>
<dbReference type="InterPro" id="IPR051029">
    <property type="entry name" value="mRNA_Capping_Enz/RNA_Phosphat"/>
</dbReference>
<dbReference type="Pfam" id="PF03919">
    <property type="entry name" value="mRNA_cap_C"/>
    <property type="match status" value="1"/>
</dbReference>
<dbReference type="GO" id="GO:0004721">
    <property type="term" value="F:phosphoprotein phosphatase activity"/>
    <property type="evidence" value="ECO:0007669"/>
    <property type="project" value="UniProtKB-UniRule"/>
</dbReference>
<dbReference type="EC" id="2.7.7.50" evidence="12"/>
<proteinExistence type="inferred from homology"/>
<dbReference type="SUPFAM" id="SSF52799">
    <property type="entry name" value="(Phosphotyrosine protein) phosphatases II"/>
    <property type="match status" value="1"/>
</dbReference>
<feature type="binding site" evidence="15">
    <location>
        <begin position="296"/>
        <end position="298"/>
    </location>
    <ligand>
        <name>GTP</name>
        <dbReference type="ChEBI" id="CHEBI:37565"/>
    </ligand>
</feature>
<dbReference type="GO" id="GO:0140818">
    <property type="term" value="F:mRNA 5'-triphosphate monophosphatase activity"/>
    <property type="evidence" value="ECO:0007669"/>
    <property type="project" value="UniProtKB-EC"/>
</dbReference>
<comment type="catalytic activity">
    <reaction evidence="12">
        <text>a 5'-end triphospho-ribonucleoside in mRNA + H2O = a 5'-end diphospho-ribonucleoside in mRNA + phosphate + H(+)</text>
        <dbReference type="Rhea" id="RHEA:67004"/>
        <dbReference type="Rhea" id="RHEA-COMP:17164"/>
        <dbReference type="Rhea" id="RHEA-COMP:17165"/>
        <dbReference type="ChEBI" id="CHEBI:15377"/>
        <dbReference type="ChEBI" id="CHEBI:15378"/>
        <dbReference type="ChEBI" id="CHEBI:43474"/>
        <dbReference type="ChEBI" id="CHEBI:167616"/>
        <dbReference type="ChEBI" id="CHEBI:167618"/>
        <dbReference type="EC" id="3.6.1.74"/>
    </reaction>
</comment>
<dbReference type="InterPro" id="IPR013846">
    <property type="entry name" value="mRNA_cap_enzyme_C"/>
</dbReference>
<keyword evidence="20" id="KW-1185">Reference proteome</keyword>
<evidence type="ECO:0000256" key="11">
    <source>
        <dbReference type="ARBA" id="ARBA00044624"/>
    </source>
</evidence>
<dbReference type="AlphaFoldDB" id="A0A9P0F3C4"/>
<dbReference type="SUPFAM" id="SSF50249">
    <property type="entry name" value="Nucleic acid-binding proteins"/>
    <property type="match status" value="1"/>
</dbReference>
<evidence type="ECO:0000256" key="1">
    <source>
        <dbReference type="ARBA" id="ARBA00004123"/>
    </source>
</evidence>
<feature type="binding site" evidence="15">
    <location>
        <begin position="483"/>
        <end position="488"/>
    </location>
    <ligand>
        <name>GTP</name>
        <dbReference type="ChEBI" id="CHEBI:37565"/>
    </ligand>
</feature>
<comment type="function">
    <text evidence="12">Bifunctional mRNA-capping enzyme exhibiting RNA 5'-triphosphate monophosphatase activity in the N-terminal part and mRNA guanylyltransferase activity in the C-terminal part. Catalyzes the first two steps of cap formation: by removing the gamma-phosphate from the 5'-triphosphate end of nascent mRNA to yield a diphosphate end, and by transferring the GMP moiety of GTP to the 5'-diphosphate terminus of RNA via a covalent enzyme-GMP reaction intermediate.</text>
</comment>
<comment type="similarity">
    <text evidence="12">In the C-terminal section; belongs to the eukaryotic GTase family.</text>
</comment>
<dbReference type="Gene3D" id="3.30.1490.430">
    <property type="match status" value="1"/>
</dbReference>
<comment type="catalytic activity">
    <reaction evidence="11">
        <text>a 5'-end diphospho-ribonucleoside in mRNA + GTP + H(+) = a 5'-end (5'-triphosphoguanosine)-ribonucleoside in mRNA + diphosphate</text>
        <dbReference type="Rhea" id="RHEA:67012"/>
        <dbReference type="Rhea" id="RHEA-COMP:17165"/>
        <dbReference type="Rhea" id="RHEA-COMP:17166"/>
        <dbReference type="ChEBI" id="CHEBI:15378"/>
        <dbReference type="ChEBI" id="CHEBI:33019"/>
        <dbReference type="ChEBI" id="CHEBI:37565"/>
        <dbReference type="ChEBI" id="CHEBI:167616"/>
        <dbReference type="ChEBI" id="CHEBI:167617"/>
        <dbReference type="EC" id="2.7.7.50"/>
    </reaction>
    <physiologicalReaction direction="left-to-right" evidence="11">
        <dbReference type="Rhea" id="RHEA:67013"/>
    </physiologicalReaction>
</comment>
<feature type="binding site" evidence="15">
    <location>
        <begin position="412"/>
        <end position="414"/>
    </location>
    <ligand>
        <name>GTP</name>
        <dbReference type="ChEBI" id="CHEBI:37565"/>
    </ligand>
</feature>
<feature type="binding site" evidence="15">
    <location>
        <position position="268"/>
    </location>
    <ligand>
        <name>GTP</name>
        <dbReference type="ChEBI" id="CHEBI:37565"/>
    </ligand>
</feature>
<feature type="region of interest" description="Disordered" evidence="16">
    <location>
        <begin position="192"/>
        <end position="218"/>
    </location>
</feature>
<keyword evidence="8 12" id="KW-0506">mRNA capping</keyword>
<accession>A0A9P0F3C4</accession>
<evidence type="ECO:0000256" key="9">
    <source>
        <dbReference type="ARBA" id="ARBA00023134"/>
    </source>
</evidence>
<dbReference type="InterPro" id="IPR000340">
    <property type="entry name" value="Dual-sp_phosphatase_cat-dom"/>
</dbReference>
<sequence>MSNSDRYPGPIPKRWLKCPRKAGDVIAGKFLAFKTPLDSRYDDQVPEEYRFPPQMLFTIMKSYKIQLGMWFDLTNTDRFYNSAEVEQNDCRYLKIQCQGHGATPTLQQTRVFLDIAESYISKFPLAKIGVHCTHGFNRTGFLICSFLVEKMDWSIGAALTAFAQARPPGIYKGDYIRELYNRYDDVADAPLPPELPSWHTEEEDDSISFQGNNSGRRDSGFPGCQPVSMDLKNIEKLHEKPYKVSWKADGTRYMMLIDGPDHIFFADRDNSIFQVHGVQFFHRKEPDRHLSSTLLDGEMVIDKVGGQSIPRYLIYDIIRYDNEKVGQTPFSLRLFCIEKEIIGPYIKAKEEGRIKVENEPFRMRAKAFFDLHDTASLLGSKFQSQLSHEPDGLIFQPKRDPYVCGQCKEVLKWKPDSHNSIDFRLKIELVNQPGMLPEKVGKLYVGKDVLFDTMKVSKAMRDLNNKIIECKYDKTRNTWVFMRERTDKSFPNSFNTAIAVAASIKDPVTKEFLINFVEQRRWMCDDPLKLSSSKEDAEMMPPPKMRRLN</sequence>
<dbReference type="FunFam" id="3.90.190.10:FF:000040">
    <property type="entry name" value="mRNA-capping enzyme"/>
    <property type="match status" value="1"/>
</dbReference>
<keyword evidence="5 12" id="KW-0547">Nucleotide-binding</keyword>
<evidence type="ECO:0000256" key="7">
    <source>
        <dbReference type="ARBA" id="ARBA00022912"/>
    </source>
</evidence>
<dbReference type="InterPro" id="IPR029021">
    <property type="entry name" value="Prot-tyrosine_phosphatase-like"/>
</dbReference>
<evidence type="ECO:0000259" key="17">
    <source>
        <dbReference type="PROSITE" id="PS50054"/>
    </source>
</evidence>
<keyword evidence="7" id="KW-0904">Protein phosphatase</keyword>
<dbReference type="PIRSF" id="PIRSF036958">
    <property type="entry name" value="mRNA_capping_HCE"/>
    <property type="match status" value="1"/>
</dbReference>
<dbReference type="GO" id="GO:0005525">
    <property type="term" value="F:GTP binding"/>
    <property type="evidence" value="ECO:0007669"/>
    <property type="project" value="UniProtKB-UniRule"/>
</dbReference>
<dbReference type="InterPro" id="IPR017074">
    <property type="entry name" value="mRNA_cap_enz_bifunc"/>
</dbReference>
<evidence type="ECO:0000259" key="18">
    <source>
        <dbReference type="PROSITE" id="PS50056"/>
    </source>
</evidence>
<evidence type="ECO:0000256" key="15">
    <source>
        <dbReference type="PIRSR" id="PIRSR036958-3"/>
    </source>
</evidence>
<dbReference type="GO" id="GO:0004484">
    <property type="term" value="F:mRNA guanylyltransferase activity"/>
    <property type="evidence" value="ECO:0007669"/>
    <property type="project" value="UniProtKB-UniRule"/>
</dbReference>
<dbReference type="InterPro" id="IPR000387">
    <property type="entry name" value="Tyr_Pase_dom"/>
</dbReference>
<evidence type="ECO:0000313" key="20">
    <source>
        <dbReference type="Proteomes" id="UP001152759"/>
    </source>
</evidence>
<keyword evidence="3 12" id="KW-0808">Transferase</keyword>
<keyword evidence="9 12" id="KW-0342">GTP-binding</keyword>
<feature type="active site" description="N6-GMP-lysine intermediate" evidence="14">
    <location>
        <position position="247"/>
    </location>
</feature>
<name>A0A9P0F3C4_BEMTA</name>
<evidence type="ECO:0000256" key="5">
    <source>
        <dbReference type="ARBA" id="ARBA00022741"/>
    </source>
</evidence>
<dbReference type="Pfam" id="PF00782">
    <property type="entry name" value="DSPc"/>
    <property type="match status" value="1"/>
</dbReference>
<dbReference type="GO" id="GO:0005524">
    <property type="term" value="F:ATP binding"/>
    <property type="evidence" value="ECO:0007669"/>
    <property type="project" value="InterPro"/>
</dbReference>
<evidence type="ECO:0000256" key="14">
    <source>
        <dbReference type="PIRSR" id="PIRSR036958-2"/>
    </source>
</evidence>
<comment type="subcellular location">
    <subcellularLocation>
        <location evidence="1 12">Nucleus</location>
    </subcellularLocation>
</comment>
<dbReference type="GO" id="GO:0006370">
    <property type="term" value="P:7-methylguanosine mRNA capping"/>
    <property type="evidence" value="ECO:0007669"/>
    <property type="project" value="UniProtKB-UniRule"/>
</dbReference>
<evidence type="ECO:0000256" key="8">
    <source>
        <dbReference type="ARBA" id="ARBA00023042"/>
    </source>
</evidence>
<dbReference type="GO" id="GO:0005634">
    <property type="term" value="C:nucleus"/>
    <property type="evidence" value="ECO:0007669"/>
    <property type="project" value="UniProtKB-SubCell"/>
</dbReference>
<gene>
    <name evidence="19" type="ORF">BEMITA_LOCUS8970</name>
</gene>
<dbReference type="InterPro" id="IPR016130">
    <property type="entry name" value="Tyr_Pase_AS"/>
</dbReference>
<reference evidence="19" key="1">
    <citation type="submission" date="2021-12" db="EMBL/GenBank/DDBJ databases">
        <authorList>
            <person name="King R."/>
        </authorList>
    </citation>
    <scope>NUCLEOTIDE SEQUENCE</scope>
</reference>
<evidence type="ECO:0000256" key="3">
    <source>
        <dbReference type="ARBA" id="ARBA00022679"/>
    </source>
</evidence>
<dbReference type="SUPFAM" id="SSF56091">
    <property type="entry name" value="DNA ligase/mRNA capping enzyme, catalytic domain"/>
    <property type="match status" value="1"/>
</dbReference>